<gene>
    <name evidence="3" type="ORF">A0127_08285</name>
</gene>
<feature type="transmembrane region" description="Helical" evidence="1">
    <location>
        <begin position="95"/>
        <end position="120"/>
    </location>
</feature>
<keyword evidence="1" id="KW-0472">Membrane</keyword>
<evidence type="ECO:0000259" key="2">
    <source>
        <dbReference type="Pfam" id="PF14358"/>
    </source>
</evidence>
<dbReference type="AlphaFoldDB" id="A0A142CWK7"/>
<dbReference type="GeneID" id="27140540"/>
<dbReference type="STRING" id="53952.A0127_08285"/>
<organism evidence="3 4">
    <name type="scientific">Thermococcus peptonophilus</name>
    <dbReference type="NCBI Taxonomy" id="53952"/>
    <lineage>
        <taxon>Archaea</taxon>
        <taxon>Methanobacteriati</taxon>
        <taxon>Methanobacteriota</taxon>
        <taxon>Thermococci</taxon>
        <taxon>Thermococcales</taxon>
        <taxon>Thermococcaceae</taxon>
        <taxon>Thermococcus</taxon>
    </lineage>
</organism>
<name>A0A142CWK7_9EURY</name>
<feature type="domain" description="Flavinylation-associated cytochrome" evidence="2">
    <location>
        <begin position="11"/>
        <end position="76"/>
    </location>
</feature>
<feature type="transmembrane region" description="Helical" evidence="1">
    <location>
        <begin position="12"/>
        <end position="32"/>
    </location>
</feature>
<dbReference type="InterPro" id="IPR025517">
    <property type="entry name" value="DUF4405"/>
</dbReference>
<dbReference type="EMBL" id="CP014750">
    <property type="protein sequence ID" value="AMQ19159.1"/>
    <property type="molecule type" value="Genomic_DNA"/>
</dbReference>
<protein>
    <recommendedName>
        <fullName evidence="2">Flavinylation-associated cytochrome domain-containing protein</fullName>
    </recommendedName>
</protein>
<evidence type="ECO:0000313" key="3">
    <source>
        <dbReference type="EMBL" id="AMQ19159.1"/>
    </source>
</evidence>
<sequence>MRVPRWFKPTLDLLLLFDFIFEALSGIALYLAPNGRIAREEFWTFLGLGKEAWEGLHIYFGFAMIALVAVHLFVNFNPMLCMLRNIVTNRKERKVNWRSTAALIALSVLFVGGGIIYAVMRG</sequence>
<feature type="transmembrane region" description="Helical" evidence="1">
    <location>
        <begin position="52"/>
        <end position="74"/>
    </location>
</feature>
<dbReference type="RefSeq" id="WP_062390261.1">
    <property type="nucleotide sequence ID" value="NZ_CP014750.1"/>
</dbReference>
<proteinExistence type="predicted"/>
<keyword evidence="1" id="KW-1133">Transmembrane helix</keyword>
<keyword evidence="1" id="KW-0812">Transmembrane</keyword>
<keyword evidence="4" id="KW-1185">Reference proteome</keyword>
<dbReference type="Pfam" id="PF14358">
    <property type="entry name" value="DUF4405"/>
    <property type="match status" value="1"/>
</dbReference>
<evidence type="ECO:0000256" key="1">
    <source>
        <dbReference type="SAM" id="Phobius"/>
    </source>
</evidence>
<accession>A0A142CWK7</accession>
<dbReference type="KEGG" id="tpep:A0127_08285"/>
<evidence type="ECO:0000313" key="4">
    <source>
        <dbReference type="Proteomes" id="UP000073604"/>
    </source>
</evidence>
<dbReference type="Proteomes" id="UP000073604">
    <property type="component" value="Chromosome"/>
</dbReference>
<reference evidence="4" key="1">
    <citation type="submission" date="2016-03" db="EMBL/GenBank/DDBJ databases">
        <authorList>
            <person name="Oger P.M."/>
        </authorList>
    </citation>
    <scope>NUCLEOTIDE SEQUENCE [LARGE SCALE GENOMIC DNA]</scope>
    <source>
        <strain evidence="4">OG-1</strain>
    </source>
</reference>
<dbReference type="OrthoDB" id="102110at2157"/>